<dbReference type="Proteomes" id="UP001283341">
    <property type="component" value="Unassembled WGS sequence"/>
</dbReference>
<dbReference type="GO" id="GO:0000976">
    <property type="term" value="F:transcription cis-regulatory region binding"/>
    <property type="evidence" value="ECO:0007669"/>
    <property type="project" value="TreeGrafter"/>
</dbReference>
<evidence type="ECO:0000256" key="1">
    <source>
        <dbReference type="ARBA" id="ARBA00004123"/>
    </source>
</evidence>
<evidence type="ECO:0000313" key="11">
    <source>
        <dbReference type="Proteomes" id="UP001283341"/>
    </source>
</evidence>
<keyword evidence="11" id="KW-1185">Reference proteome</keyword>
<dbReference type="CDD" id="cd12148">
    <property type="entry name" value="fungal_TF_MHR"/>
    <property type="match status" value="1"/>
</dbReference>
<feature type="compositionally biased region" description="Polar residues" evidence="8">
    <location>
        <begin position="114"/>
        <end position="135"/>
    </location>
</feature>
<keyword evidence="2" id="KW-0479">Metal-binding</keyword>
<dbReference type="PROSITE" id="PS50048">
    <property type="entry name" value="ZN2_CY6_FUNGAL_2"/>
    <property type="match status" value="1"/>
</dbReference>
<evidence type="ECO:0000256" key="2">
    <source>
        <dbReference type="ARBA" id="ARBA00022723"/>
    </source>
</evidence>
<dbReference type="InterPro" id="IPR001138">
    <property type="entry name" value="Zn2Cys6_DnaBD"/>
</dbReference>
<proteinExistence type="predicted"/>
<feature type="domain" description="Zn(2)-C6 fungal-type" evidence="9">
    <location>
        <begin position="196"/>
        <end position="230"/>
    </location>
</feature>
<keyword evidence="3" id="KW-0862">Zinc</keyword>
<evidence type="ECO:0000256" key="4">
    <source>
        <dbReference type="ARBA" id="ARBA00023015"/>
    </source>
</evidence>
<dbReference type="GO" id="GO:0000981">
    <property type="term" value="F:DNA-binding transcription factor activity, RNA polymerase II-specific"/>
    <property type="evidence" value="ECO:0007669"/>
    <property type="project" value="InterPro"/>
</dbReference>
<evidence type="ECO:0000259" key="9">
    <source>
        <dbReference type="PROSITE" id="PS50048"/>
    </source>
</evidence>
<feature type="compositionally biased region" description="Basic and acidic residues" evidence="8">
    <location>
        <begin position="355"/>
        <end position="367"/>
    </location>
</feature>
<feature type="region of interest" description="Disordered" evidence="8">
    <location>
        <begin position="320"/>
        <end position="370"/>
    </location>
</feature>
<feature type="compositionally biased region" description="Low complexity" evidence="8">
    <location>
        <begin position="885"/>
        <end position="896"/>
    </location>
</feature>
<dbReference type="AlphaFoldDB" id="A0AAE0MEZ7"/>
<feature type="compositionally biased region" description="Polar residues" evidence="8">
    <location>
        <begin position="838"/>
        <end position="850"/>
    </location>
</feature>
<name>A0AAE0MEZ7_9PEZI</name>
<dbReference type="PROSITE" id="PS00463">
    <property type="entry name" value="ZN2_CY6_FUNGAL_1"/>
    <property type="match status" value="1"/>
</dbReference>
<organism evidence="10 11">
    <name type="scientific">Apodospora peruviana</name>
    <dbReference type="NCBI Taxonomy" id="516989"/>
    <lineage>
        <taxon>Eukaryota</taxon>
        <taxon>Fungi</taxon>
        <taxon>Dikarya</taxon>
        <taxon>Ascomycota</taxon>
        <taxon>Pezizomycotina</taxon>
        <taxon>Sordariomycetes</taxon>
        <taxon>Sordariomycetidae</taxon>
        <taxon>Sordariales</taxon>
        <taxon>Lasiosphaeriaceae</taxon>
        <taxon>Apodospora</taxon>
    </lineage>
</organism>
<feature type="region of interest" description="Disordered" evidence="8">
    <location>
        <begin position="208"/>
        <end position="244"/>
    </location>
</feature>
<dbReference type="GO" id="GO:0005634">
    <property type="term" value="C:nucleus"/>
    <property type="evidence" value="ECO:0007669"/>
    <property type="project" value="UniProtKB-SubCell"/>
</dbReference>
<feature type="region of interest" description="Disordered" evidence="8">
    <location>
        <begin position="825"/>
        <end position="896"/>
    </location>
</feature>
<feature type="compositionally biased region" description="Polar residues" evidence="8">
    <location>
        <begin position="871"/>
        <end position="884"/>
    </location>
</feature>
<evidence type="ECO:0000256" key="6">
    <source>
        <dbReference type="ARBA" id="ARBA00023163"/>
    </source>
</evidence>
<gene>
    <name evidence="10" type="ORF">B0H66DRAFT_469156</name>
</gene>
<keyword evidence="7" id="KW-0539">Nucleus</keyword>
<dbReference type="InterPro" id="IPR036864">
    <property type="entry name" value="Zn2-C6_fun-type_DNA-bd_sf"/>
</dbReference>
<feature type="non-terminal residue" evidence="10">
    <location>
        <position position="896"/>
    </location>
</feature>
<evidence type="ECO:0000256" key="3">
    <source>
        <dbReference type="ARBA" id="ARBA00022833"/>
    </source>
</evidence>
<dbReference type="Pfam" id="PF04082">
    <property type="entry name" value="Fungal_trans"/>
    <property type="match status" value="1"/>
</dbReference>
<keyword evidence="6" id="KW-0804">Transcription</keyword>
<dbReference type="FunFam" id="4.10.240.10:FF:000003">
    <property type="entry name" value="C6 transcription factor (Leu3)"/>
    <property type="match status" value="1"/>
</dbReference>
<sequence>MDAASLDPRLRDAAAAEKNKTNTATEVASSPATANKGSGSALLPSTPVTAKPATSPQQHQRDAVQTQSQPQEQAPSYADQQQQQHSQIIHKELQPRSQDQFAAHNHGQRREQGHGNSHTSLPPLQPPHTSVSTTAGAGFSPETGDSASPSTPDADANGSSSYQHAHGGGGGGADLTPGGVDGTPGDPNYDPKKPRACESCRGLKVRCEPELSNPDGPCKRCTKAKRPCVVTQPTRKRQKKTDNRVAELEKKIDALTASLQAKAGGGPGMTTSASPTVASLSHPAVMAGSGGSGEVRGSAHNNHGSPATLGKDWMTMQARERPAPTTQPAQRSSAYGNTDMGTTGQKRKFNETTGEDVRDPSAPRPRTDIAVAPENPDIVDRGIITMVQACELFARYTEQMAPHLPGVVFPANMTAAELRRSKPILFLSVMAAASSNTPPLQRILTNELMRLFAEKVIVSGEKSLELVQALQLSVIWYYPPENFEEFKFYQLLHIAAVMAIDLGLGRKKQAKGGFRKHLPNYWRDHSLRKRVVLDPTTLEARRAWLTCYFLATNSSMALHRPNLIRWTSFMAECVDILESSPEAASTDKYFCHLVWTHRLAEEVGITFSMDDPISAPNITQASTQYALKGFELQLERHRSAMPEDMQQASLKLSFHVLNLYMHEIATQSDSSDEFRPLTENLRESLSNNLTGDDALTPAHINALSACLTAIDGIFDVFLSLDVVSIRCLPVFNFVRVAYAVVVLMKIYFAASSPKSELGKVINKDNMKVEQHLENLLEKFAATAADDRSRPAAKFLVVLIMLRSWFQKQNQMGGPAAVADAVEPSQVQNTGGGEKGGSYAQQQNKPTTTTPGAMDYASTTTTTTPLELLSEVATNNSSSTPGSSVNNGNNAAAHHRS</sequence>
<comment type="caution">
    <text evidence="10">The sequence shown here is derived from an EMBL/GenBank/DDBJ whole genome shotgun (WGS) entry which is preliminary data.</text>
</comment>
<comment type="subcellular location">
    <subcellularLocation>
        <location evidence="1">Nucleus</location>
    </subcellularLocation>
</comment>
<dbReference type="Gene3D" id="4.10.240.10">
    <property type="entry name" value="Zn(2)-C6 fungal-type DNA-binding domain"/>
    <property type="match status" value="1"/>
</dbReference>
<dbReference type="GO" id="GO:0008270">
    <property type="term" value="F:zinc ion binding"/>
    <property type="evidence" value="ECO:0007669"/>
    <property type="project" value="InterPro"/>
</dbReference>
<dbReference type="SMART" id="SM00066">
    <property type="entry name" value="GAL4"/>
    <property type="match status" value="1"/>
</dbReference>
<feature type="compositionally biased region" description="Polar residues" evidence="8">
    <location>
        <begin position="143"/>
        <end position="163"/>
    </location>
</feature>
<evidence type="ECO:0000313" key="10">
    <source>
        <dbReference type="EMBL" id="KAK3329780.1"/>
    </source>
</evidence>
<keyword evidence="5" id="KW-0238">DNA-binding</keyword>
<evidence type="ECO:0000256" key="5">
    <source>
        <dbReference type="ARBA" id="ARBA00023125"/>
    </source>
</evidence>
<keyword evidence="4" id="KW-0805">Transcription regulation</keyword>
<feature type="compositionally biased region" description="Low complexity" evidence="8">
    <location>
        <begin position="174"/>
        <end position="187"/>
    </location>
</feature>
<evidence type="ECO:0000256" key="7">
    <source>
        <dbReference type="ARBA" id="ARBA00023242"/>
    </source>
</evidence>
<dbReference type="CDD" id="cd00067">
    <property type="entry name" value="GAL4"/>
    <property type="match status" value="1"/>
</dbReference>
<feature type="compositionally biased region" description="Polar residues" evidence="8">
    <location>
        <begin position="324"/>
        <end position="344"/>
    </location>
</feature>
<accession>A0AAE0MEZ7</accession>
<dbReference type="PANTHER" id="PTHR31845:SF39">
    <property type="entry name" value="TRANSCRIPTION FACTOR PBCR-RELATED"/>
    <property type="match status" value="1"/>
</dbReference>
<reference evidence="10" key="2">
    <citation type="submission" date="2023-06" db="EMBL/GenBank/DDBJ databases">
        <authorList>
            <consortium name="Lawrence Berkeley National Laboratory"/>
            <person name="Haridas S."/>
            <person name="Hensen N."/>
            <person name="Bonometti L."/>
            <person name="Westerberg I."/>
            <person name="Brannstrom I.O."/>
            <person name="Guillou S."/>
            <person name="Cros-Aarteil S."/>
            <person name="Calhoun S."/>
            <person name="Kuo A."/>
            <person name="Mondo S."/>
            <person name="Pangilinan J."/>
            <person name="Riley R."/>
            <person name="Labutti K."/>
            <person name="Andreopoulos B."/>
            <person name="Lipzen A."/>
            <person name="Chen C."/>
            <person name="Yanf M."/>
            <person name="Daum C."/>
            <person name="Ng V."/>
            <person name="Clum A."/>
            <person name="Steindorff A."/>
            <person name="Ohm R."/>
            <person name="Martin F."/>
            <person name="Silar P."/>
            <person name="Natvig D."/>
            <person name="Lalanne C."/>
            <person name="Gautier V."/>
            <person name="Ament-Velasquez S.L."/>
            <person name="Kruys A."/>
            <person name="Hutchinson M.I."/>
            <person name="Powell A.J."/>
            <person name="Barry K."/>
            <person name="Miller A.N."/>
            <person name="Grigoriev I.V."/>
            <person name="Debuchy R."/>
            <person name="Gladieux P."/>
            <person name="Thoren M.H."/>
            <person name="Johannesson H."/>
        </authorList>
    </citation>
    <scope>NUCLEOTIDE SEQUENCE</scope>
    <source>
        <strain evidence="10">CBS 118394</strain>
    </source>
</reference>
<dbReference type="InterPro" id="IPR007219">
    <property type="entry name" value="XnlR_reg_dom"/>
</dbReference>
<feature type="compositionally biased region" description="Low complexity" evidence="8">
    <location>
        <begin position="71"/>
        <end position="87"/>
    </location>
</feature>
<dbReference type="GO" id="GO:0006351">
    <property type="term" value="P:DNA-templated transcription"/>
    <property type="evidence" value="ECO:0007669"/>
    <property type="project" value="InterPro"/>
</dbReference>
<dbReference type="GO" id="GO:0001216">
    <property type="term" value="F:DNA-binding transcription activator activity"/>
    <property type="evidence" value="ECO:0007669"/>
    <property type="project" value="UniProtKB-ARBA"/>
</dbReference>
<protein>
    <recommendedName>
        <fullName evidence="9">Zn(2)-C6 fungal-type domain-containing protein</fullName>
    </recommendedName>
</protein>
<dbReference type="EMBL" id="JAUEDM010000001">
    <property type="protein sequence ID" value="KAK3329780.1"/>
    <property type="molecule type" value="Genomic_DNA"/>
</dbReference>
<dbReference type="PANTHER" id="PTHR31845">
    <property type="entry name" value="FINGER DOMAIN PROTEIN, PUTATIVE-RELATED"/>
    <property type="match status" value="1"/>
</dbReference>
<feature type="region of interest" description="Disordered" evidence="8">
    <location>
        <begin position="1"/>
        <end position="196"/>
    </location>
</feature>
<feature type="compositionally biased region" description="Polar residues" evidence="8">
    <location>
        <begin position="27"/>
        <end position="38"/>
    </location>
</feature>
<dbReference type="InterPro" id="IPR051089">
    <property type="entry name" value="prtT"/>
</dbReference>
<reference evidence="10" key="1">
    <citation type="journal article" date="2023" name="Mol. Phylogenet. Evol.">
        <title>Genome-scale phylogeny and comparative genomics of the fungal order Sordariales.</title>
        <authorList>
            <person name="Hensen N."/>
            <person name="Bonometti L."/>
            <person name="Westerberg I."/>
            <person name="Brannstrom I.O."/>
            <person name="Guillou S."/>
            <person name="Cros-Aarteil S."/>
            <person name="Calhoun S."/>
            <person name="Haridas S."/>
            <person name="Kuo A."/>
            <person name="Mondo S."/>
            <person name="Pangilinan J."/>
            <person name="Riley R."/>
            <person name="LaButti K."/>
            <person name="Andreopoulos B."/>
            <person name="Lipzen A."/>
            <person name="Chen C."/>
            <person name="Yan M."/>
            <person name="Daum C."/>
            <person name="Ng V."/>
            <person name="Clum A."/>
            <person name="Steindorff A."/>
            <person name="Ohm R.A."/>
            <person name="Martin F."/>
            <person name="Silar P."/>
            <person name="Natvig D.O."/>
            <person name="Lalanne C."/>
            <person name="Gautier V."/>
            <person name="Ament-Velasquez S.L."/>
            <person name="Kruys A."/>
            <person name="Hutchinson M.I."/>
            <person name="Powell A.J."/>
            <person name="Barry K."/>
            <person name="Miller A.N."/>
            <person name="Grigoriev I.V."/>
            <person name="Debuchy R."/>
            <person name="Gladieux P."/>
            <person name="Hiltunen Thoren M."/>
            <person name="Johannesson H."/>
        </authorList>
    </citation>
    <scope>NUCLEOTIDE SEQUENCE</scope>
    <source>
        <strain evidence="10">CBS 118394</strain>
    </source>
</reference>
<feature type="compositionally biased region" description="Basic and acidic residues" evidence="8">
    <location>
        <begin position="8"/>
        <end position="20"/>
    </location>
</feature>
<evidence type="ECO:0000256" key="8">
    <source>
        <dbReference type="SAM" id="MobiDB-lite"/>
    </source>
</evidence>
<feature type="compositionally biased region" description="Polar residues" evidence="8">
    <location>
        <begin position="46"/>
        <end position="70"/>
    </location>
</feature>
<dbReference type="SUPFAM" id="SSF57701">
    <property type="entry name" value="Zn2/Cys6 DNA-binding domain"/>
    <property type="match status" value="1"/>
</dbReference>